<organism evidence="2 3">
    <name type="scientific">Phanerochaete sordida</name>
    <dbReference type="NCBI Taxonomy" id="48140"/>
    <lineage>
        <taxon>Eukaryota</taxon>
        <taxon>Fungi</taxon>
        <taxon>Dikarya</taxon>
        <taxon>Basidiomycota</taxon>
        <taxon>Agaricomycotina</taxon>
        <taxon>Agaricomycetes</taxon>
        <taxon>Polyporales</taxon>
        <taxon>Phanerochaetaceae</taxon>
        <taxon>Phanerochaete</taxon>
    </lineage>
</organism>
<reference evidence="2 3" key="1">
    <citation type="submission" date="2021-08" db="EMBL/GenBank/DDBJ databases">
        <title>Draft Genome Sequence of Phanerochaete sordida strain YK-624.</title>
        <authorList>
            <person name="Mori T."/>
            <person name="Dohra H."/>
            <person name="Suzuki T."/>
            <person name="Kawagishi H."/>
            <person name="Hirai H."/>
        </authorList>
    </citation>
    <scope>NUCLEOTIDE SEQUENCE [LARGE SCALE GENOMIC DNA]</scope>
    <source>
        <strain evidence="2 3">YK-624</strain>
    </source>
</reference>
<proteinExistence type="predicted"/>
<dbReference type="EMBL" id="BPQB01000039">
    <property type="protein sequence ID" value="GJE94336.1"/>
    <property type="molecule type" value="Genomic_DNA"/>
</dbReference>
<keyword evidence="3" id="KW-1185">Reference proteome</keyword>
<sequence length="361" mass="40849">MEVLSKDPALVPDLVEFLSVKLKETRQSLEESQQEIDALKEQMLRLRAQVEEAATVKDEEPSRQDLQKEVERLRGKKRKYKAKLSEVREKLASEDDGGSANTNSSDTDVASLEVPEPRRSGSPASTTFQDEESDDSDLDQQSDGSSIEQDFQDGIVVRHSAGPEAHVRCMDYGRTPDDLPANMKQISHASEFSFVPLELILYPFSDRPKHLRVVHPAELCATDLCTPRWSPNTATASIFSSRRKIELFTYERGVCYMGMYTCTKTGLVSKKNFRKLSKETRAAVFEMAISKSVPRTDLACDRARNAFWKGQHQARFADLEFVEWNVTLYEAMQEQMRRDTASSSESGNDADGRATKKMRTR</sequence>
<dbReference type="AlphaFoldDB" id="A0A9P3GGF7"/>
<dbReference type="Proteomes" id="UP000703269">
    <property type="component" value="Unassembled WGS sequence"/>
</dbReference>
<evidence type="ECO:0000313" key="3">
    <source>
        <dbReference type="Proteomes" id="UP000703269"/>
    </source>
</evidence>
<dbReference type="OrthoDB" id="2879738at2759"/>
<name>A0A9P3GGF7_9APHY</name>
<comment type="caution">
    <text evidence="2">The sequence shown here is derived from an EMBL/GenBank/DDBJ whole genome shotgun (WGS) entry which is preliminary data.</text>
</comment>
<feature type="compositionally biased region" description="Basic and acidic residues" evidence="1">
    <location>
        <begin position="52"/>
        <end position="73"/>
    </location>
</feature>
<feature type="compositionally biased region" description="Acidic residues" evidence="1">
    <location>
        <begin position="129"/>
        <end position="140"/>
    </location>
</feature>
<accession>A0A9P3GGF7</accession>
<evidence type="ECO:0000256" key="1">
    <source>
        <dbReference type="SAM" id="MobiDB-lite"/>
    </source>
</evidence>
<evidence type="ECO:0000313" key="2">
    <source>
        <dbReference type="EMBL" id="GJE94336.1"/>
    </source>
</evidence>
<protein>
    <submittedName>
        <fullName evidence="2">Uncharacterized protein</fullName>
    </submittedName>
</protein>
<gene>
    <name evidence="2" type="ORF">PsYK624_105050</name>
</gene>
<feature type="region of interest" description="Disordered" evidence="1">
    <location>
        <begin position="52"/>
        <end position="149"/>
    </location>
</feature>
<feature type="region of interest" description="Disordered" evidence="1">
    <location>
        <begin position="337"/>
        <end position="361"/>
    </location>
</feature>
<feature type="compositionally biased region" description="Basic and acidic residues" evidence="1">
    <location>
        <begin position="83"/>
        <end position="93"/>
    </location>
</feature>
<feature type="compositionally biased region" description="Polar residues" evidence="1">
    <location>
        <begin position="99"/>
        <end position="108"/>
    </location>
</feature>